<name>A0A6M3KC13_9ZZZZ</name>
<feature type="compositionally biased region" description="Basic and acidic residues" evidence="1">
    <location>
        <begin position="26"/>
        <end position="40"/>
    </location>
</feature>
<proteinExistence type="predicted"/>
<accession>A0A6M3KC13</accession>
<organism evidence="2">
    <name type="scientific">viral metagenome</name>
    <dbReference type="NCBI Taxonomy" id="1070528"/>
    <lineage>
        <taxon>unclassified sequences</taxon>
        <taxon>metagenomes</taxon>
        <taxon>organismal metagenomes</taxon>
    </lineage>
</organism>
<reference evidence="2" key="1">
    <citation type="submission" date="2020-03" db="EMBL/GenBank/DDBJ databases">
        <title>The deep terrestrial virosphere.</title>
        <authorList>
            <person name="Holmfeldt K."/>
            <person name="Nilsson E."/>
            <person name="Simone D."/>
            <person name="Lopez-Fernandez M."/>
            <person name="Wu X."/>
            <person name="de Brujin I."/>
            <person name="Lundin D."/>
            <person name="Andersson A."/>
            <person name="Bertilsson S."/>
            <person name="Dopson M."/>
        </authorList>
    </citation>
    <scope>NUCLEOTIDE SEQUENCE</scope>
    <source>
        <strain evidence="2">MM415A00943</strain>
    </source>
</reference>
<dbReference type="AlphaFoldDB" id="A0A6M3KC13"/>
<evidence type="ECO:0000256" key="1">
    <source>
        <dbReference type="SAM" id="MobiDB-lite"/>
    </source>
</evidence>
<dbReference type="EMBL" id="MT142367">
    <property type="protein sequence ID" value="QJA79098.1"/>
    <property type="molecule type" value="Genomic_DNA"/>
</dbReference>
<gene>
    <name evidence="2" type="ORF">MM415A00943_0001</name>
</gene>
<sequence length="59" mass="6959">MPLKGMAKTDYQREYMRKRRGGRLLDPVRPDVRPMLDPHQEQATPVQQYDVDGNPMPDY</sequence>
<protein>
    <submittedName>
        <fullName evidence="2">Uncharacterized protein</fullName>
    </submittedName>
</protein>
<evidence type="ECO:0000313" key="2">
    <source>
        <dbReference type="EMBL" id="QJA79098.1"/>
    </source>
</evidence>
<feature type="region of interest" description="Disordered" evidence="1">
    <location>
        <begin position="1"/>
        <end position="59"/>
    </location>
</feature>